<reference evidence="1 2" key="1">
    <citation type="journal article" date="2010" name="PLoS Biol.">
        <title>Multi-platform next-generation sequencing of the domestic turkey (Meleagris gallopavo): genome assembly and analysis.</title>
        <authorList>
            <person name="Dalloul R.A."/>
            <person name="Long J.A."/>
            <person name="Zimin A.V."/>
            <person name="Aslam L."/>
            <person name="Beal K."/>
            <person name="Blomberg L.A."/>
            <person name="Bouffard P."/>
            <person name="Burt D.W."/>
            <person name="Crasta O."/>
            <person name="Crooijmans R.P."/>
            <person name="Cooper K."/>
            <person name="Coulombe R.A."/>
            <person name="De S."/>
            <person name="Delany M.E."/>
            <person name="Dodgson J.B."/>
            <person name="Dong J.J."/>
            <person name="Evans C."/>
            <person name="Frederickson K.M."/>
            <person name="Flicek P."/>
            <person name="Florea L."/>
            <person name="Folkerts O."/>
            <person name="Groenen M.A."/>
            <person name="Harkins T.T."/>
            <person name="Herrero J."/>
            <person name="Hoffmann S."/>
            <person name="Megens H.J."/>
            <person name="Jiang A."/>
            <person name="de Jong P."/>
            <person name="Kaiser P."/>
            <person name="Kim H."/>
            <person name="Kim K.W."/>
            <person name="Kim S."/>
            <person name="Langenberger D."/>
            <person name="Lee M.K."/>
            <person name="Lee T."/>
            <person name="Mane S."/>
            <person name="Marcais G."/>
            <person name="Marz M."/>
            <person name="McElroy A.P."/>
            <person name="Modise T."/>
            <person name="Nefedov M."/>
            <person name="Notredame C."/>
            <person name="Paton I.R."/>
            <person name="Payne W.S."/>
            <person name="Pertea G."/>
            <person name="Prickett D."/>
            <person name="Puiu D."/>
            <person name="Qioa D."/>
            <person name="Raineri E."/>
            <person name="Ruffier M."/>
            <person name="Salzberg S.L."/>
            <person name="Schatz M.C."/>
            <person name="Scheuring C."/>
            <person name="Schmidt C.J."/>
            <person name="Schroeder S."/>
            <person name="Searle S.M."/>
            <person name="Smith E.J."/>
            <person name="Smith J."/>
            <person name="Sonstegard T.S."/>
            <person name="Stadler P.F."/>
            <person name="Tafer H."/>
            <person name="Tu Z.J."/>
            <person name="Van Tassell C.P."/>
            <person name="Vilella A.J."/>
            <person name="Williams K.P."/>
            <person name="Yorke J.A."/>
            <person name="Zhang L."/>
            <person name="Zhang H.B."/>
            <person name="Zhang X."/>
            <person name="Zhang Y."/>
            <person name="Reed K.M."/>
        </authorList>
    </citation>
    <scope>NUCLEOTIDE SEQUENCE [LARGE SCALE GENOMIC DNA]</scope>
</reference>
<reference evidence="1" key="2">
    <citation type="submission" date="2025-08" db="UniProtKB">
        <authorList>
            <consortium name="Ensembl"/>
        </authorList>
    </citation>
    <scope>IDENTIFICATION</scope>
</reference>
<dbReference type="InParanoid" id="A0A803Y4K2"/>
<evidence type="ECO:0000313" key="2">
    <source>
        <dbReference type="Proteomes" id="UP000001645"/>
    </source>
</evidence>
<accession>A0A803Y4K2</accession>
<sequence length="88" mass="9937">MLYILEYWSERLWPAKVPPEPCCYSNNILRKQSSENRLHVSCSCQAPPKQKTNLHAFPAGSLRATHGRAVLQVLRHGDVQHWATCGPG</sequence>
<proteinExistence type="predicted"/>
<dbReference type="AlphaFoldDB" id="A0A803Y4K2"/>
<dbReference type="Ensembl" id="ENSMGAT00000034311.1">
    <property type="protein sequence ID" value="ENSMGAP00000026699.1"/>
    <property type="gene ID" value="ENSMGAG00000022910.1"/>
</dbReference>
<protein>
    <submittedName>
        <fullName evidence="1">Uncharacterized protein</fullName>
    </submittedName>
</protein>
<name>A0A803Y4K2_MELGA</name>
<evidence type="ECO:0000313" key="1">
    <source>
        <dbReference type="Ensembl" id="ENSMGAP00000026699.1"/>
    </source>
</evidence>
<dbReference type="Proteomes" id="UP000001645">
    <property type="component" value="Chromosome 13"/>
</dbReference>
<keyword evidence="2" id="KW-1185">Reference proteome</keyword>
<reference evidence="1" key="3">
    <citation type="submission" date="2025-09" db="UniProtKB">
        <authorList>
            <consortium name="Ensembl"/>
        </authorList>
    </citation>
    <scope>IDENTIFICATION</scope>
</reference>
<organism evidence="1 2">
    <name type="scientific">Meleagris gallopavo</name>
    <name type="common">Wild turkey</name>
    <dbReference type="NCBI Taxonomy" id="9103"/>
    <lineage>
        <taxon>Eukaryota</taxon>
        <taxon>Metazoa</taxon>
        <taxon>Chordata</taxon>
        <taxon>Craniata</taxon>
        <taxon>Vertebrata</taxon>
        <taxon>Euteleostomi</taxon>
        <taxon>Archelosauria</taxon>
        <taxon>Archosauria</taxon>
        <taxon>Dinosauria</taxon>
        <taxon>Saurischia</taxon>
        <taxon>Theropoda</taxon>
        <taxon>Coelurosauria</taxon>
        <taxon>Aves</taxon>
        <taxon>Neognathae</taxon>
        <taxon>Galloanserae</taxon>
        <taxon>Galliformes</taxon>
        <taxon>Phasianidae</taxon>
        <taxon>Meleagridinae</taxon>
        <taxon>Meleagris</taxon>
    </lineage>
</organism>